<dbReference type="AlphaFoldDB" id="A0AAE0F0J4"/>
<sequence>MVAAPSQVKQHQTQQSITPGSMLQAFLDGGGRYNGLHFWDNFEIGSLAFWRRDDVQAFISHIDASHGIFYHRWGDAEIHTLAVALFMPGEQLWFADFPYQHYHYYHCPQEPAATRRTCQENARSISYTMSPGGRKPAGSVEMNPAESFGVSQKFMKIAYGKWGWPRTGLHVPVR</sequence>
<keyword evidence="2" id="KW-0808">Transferase</keyword>
<keyword evidence="4" id="KW-1185">Reference proteome</keyword>
<dbReference type="Proteomes" id="UP001190700">
    <property type="component" value="Unassembled WGS sequence"/>
</dbReference>
<dbReference type="Gene3D" id="3.90.550.10">
    <property type="entry name" value="Spore Coat Polysaccharide Biosynthesis Protein SpsA, Chain A"/>
    <property type="match status" value="1"/>
</dbReference>
<proteinExistence type="inferred from homology"/>
<reference evidence="3 4" key="1">
    <citation type="journal article" date="2015" name="Genome Biol. Evol.">
        <title>Comparative Genomics of a Bacterivorous Green Alga Reveals Evolutionary Causalities and Consequences of Phago-Mixotrophic Mode of Nutrition.</title>
        <authorList>
            <person name="Burns J.A."/>
            <person name="Paasch A."/>
            <person name="Narechania A."/>
            <person name="Kim E."/>
        </authorList>
    </citation>
    <scope>NUCLEOTIDE SEQUENCE [LARGE SCALE GENOMIC DNA]</scope>
    <source>
        <strain evidence="3 4">PLY_AMNH</strain>
    </source>
</reference>
<dbReference type="InterPro" id="IPR002685">
    <property type="entry name" value="Glyco_trans_15"/>
</dbReference>
<comment type="caution">
    <text evidence="3">The sequence shown here is derived from an EMBL/GenBank/DDBJ whole genome shotgun (WGS) entry which is preliminary data.</text>
</comment>
<organism evidence="3 4">
    <name type="scientific">Cymbomonas tetramitiformis</name>
    <dbReference type="NCBI Taxonomy" id="36881"/>
    <lineage>
        <taxon>Eukaryota</taxon>
        <taxon>Viridiplantae</taxon>
        <taxon>Chlorophyta</taxon>
        <taxon>Pyramimonadophyceae</taxon>
        <taxon>Pyramimonadales</taxon>
        <taxon>Pyramimonadaceae</taxon>
        <taxon>Cymbomonas</taxon>
    </lineage>
</organism>
<dbReference type="SUPFAM" id="SSF53448">
    <property type="entry name" value="Nucleotide-diphospho-sugar transferases"/>
    <property type="match status" value="1"/>
</dbReference>
<dbReference type="GO" id="GO:0000032">
    <property type="term" value="P:cell wall mannoprotein biosynthetic process"/>
    <property type="evidence" value="ECO:0007669"/>
    <property type="project" value="TreeGrafter"/>
</dbReference>
<evidence type="ECO:0000256" key="1">
    <source>
        <dbReference type="ARBA" id="ARBA00007677"/>
    </source>
</evidence>
<gene>
    <name evidence="3" type="ORF">CYMTET_43518</name>
</gene>
<protein>
    <submittedName>
        <fullName evidence="3">Uncharacterized protein</fullName>
    </submittedName>
</protein>
<dbReference type="InterPro" id="IPR029044">
    <property type="entry name" value="Nucleotide-diphossugar_trans"/>
</dbReference>
<name>A0AAE0F0J4_9CHLO</name>
<comment type="similarity">
    <text evidence="1">Belongs to the glycosyltransferase 15 family.</text>
</comment>
<evidence type="ECO:0000313" key="3">
    <source>
        <dbReference type="EMBL" id="KAK3246967.1"/>
    </source>
</evidence>
<dbReference type="GO" id="GO:0006487">
    <property type="term" value="P:protein N-linked glycosylation"/>
    <property type="evidence" value="ECO:0007669"/>
    <property type="project" value="TreeGrafter"/>
</dbReference>
<dbReference type="PANTHER" id="PTHR31121:SF7">
    <property type="entry name" value="MANNOSYLTRANSFERASE KTR4-RELATED"/>
    <property type="match status" value="1"/>
</dbReference>
<dbReference type="GO" id="GO:0006493">
    <property type="term" value="P:protein O-linked glycosylation"/>
    <property type="evidence" value="ECO:0007669"/>
    <property type="project" value="TreeGrafter"/>
</dbReference>
<evidence type="ECO:0000313" key="4">
    <source>
        <dbReference type="Proteomes" id="UP001190700"/>
    </source>
</evidence>
<dbReference type="PANTHER" id="PTHR31121">
    <property type="entry name" value="ALPHA-1,2 MANNOSYLTRANSFERASE KTR1"/>
    <property type="match status" value="1"/>
</dbReference>
<dbReference type="GO" id="GO:0000026">
    <property type="term" value="F:alpha-1,2-mannosyltransferase activity"/>
    <property type="evidence" value="ECO:0007669"/>
    <property type="project" value="TreeGrafter"/>
</dbReference>
<evidence type="ECO:0000256" key="2">
    <source>
        <dbReference type="ARBA" id="ARBA00022679"/>
    </source>
</evidence>
<dbReference type="GO" id="GO:0005794">
    <property type="term" value="C:Golgi apparatus"/>
    <property type="evidence" value="ECO:0007669"/>
    <property type="project" value="TreeGrafter"/>
</dbReference>
<dbReference type="EMBL" id="LGRX02029343">
    <property type="protein sequence ID" value="KAK3246967.1"/>
    <property type="molecule type" value="Genomic_DNA"/>
</dbReference>
<dbReference type="Pfam" id="PF01793">
    <property type="entry name" value="Glyco_transf_15"/>
    <property type="match status" value="1"/>
</dbReference>
<accession>A0AAE0F0J4</accession>
<dbReference type="GO" id="GO:0016020">
    <property type="term" value="C:membrane"/>
    <property type="evidence" value="ECO:0007669"/>
    <property type="project" value="InterPro"/>
</dbReference>